<proteinExistence type="inferred from homology"/>
<organism evidence="6 7">
    <name type="scientific">Seleniivibrio woodruffii</name>
    <dbReference type="NCBI Taxonomy" id="1078050"/>
    <lineage>
        <taxon>Bacteria</taxon>
        <taxon>Pseudomonadati</taxon>
        <taxon>Deferribacterota</taxon>
        <taxon>Deferribacteres</taxon>
        <taxon>Deferribacterales</taxon>
        <taxon>Geovibrionaceae</taxon>
        <taxon>Seleniivibrio</taxon>
    </lineage>
</organism>
<protein>
    <recommendedName>
        <fullName evidence="4">Corrinoid adenosyltransferase</fullName>
        <ecNumber evidence="4">2.5.1.17</ecNumber>
    </recommendedName>
    <alternativeName>
        <fullName evidence="4">Cob(II)alamin adenosyltransferase</fullName>
    </alternativeName>
    <alternativeName>
        <fullName evidence="4">Cob(II)yrinic acid a,c-diamide adenosyltransferase</fullName>
    </alternativeName>
    <alternativeName>
        <fullName evidence="4">Cobinamide/cobalamin adenosyltransferase</fullName>
    </alternativeName>
</protein>
<dbReference type="GO" id="GO:0009236">
    <property type="term" value="P:cobalamin biosynthetic process"/>
    <property type="evidence" value="ECO:0007669"/>
    <property type="project" value="UniProtKB-UniRule"/>
</dbReference>
<feature type="domain" description="Cobalamin adenosyltransferase-like" evidence="5">
    <location>
        <begin position="4"/>
        <end position="159"/>
    </location>
</feature>
<comment type="catalytic activity">
    <reaction evidence="4">
        <text>2 cob(II)yrinate a,c diamide + reduced [electron-transfer flavoprotein] + 2 ATP = 2 adenosylcob(III)yrinate a,c-diamide + 2 triphosphate + oxidized [electron-transfer flavoprotein] + 3 H(+)</text>
        <dbReference type="Rhea" id="RHEA:11528"/>
        <dbReference type="Rhea" id="RHEA-COMP:10685"/>
        <dbReference type="Rhea" id="RHEA-COMP:10686"/>
        <dbReference type="ChEBI" id="CHEBI:15378"/>
        <dbReference type="ChEBI" id="CHEBI:18036"/>
        <dbReference type="ChEBI" id="CHEBI:30616"/>
        <dbReference type="ChEBI" id="CHEBI:57692"/>
        <dbReference type="ChEBI" id="CHEBI:58307"/>
        <dbReference type="ChEBI" id="CHEBI:58503"/>
        <dbReference type="ChEBI" id="CHEBI:58537"/>
        <dbReference type="EC" id="2.5.1.17"/>
    </reaction>
</comment>
<evidence type="ECO:0000256" key="3">
    <source>
        <dbReference type="ARBA" id="ARBA00022840"/>
    </source>
</evidence>
<gene>
    <name evidence="6" type="ORF">C8D98_1854</name>
</gene>
<dbReference type="EC" id="2.5.1.17" evidence="4"/>
<comment type="similarity">
    <text evidence="4">Belongs to the Cob(I)alamin adenosyltransferase family.</text>
</comment>
<keyword evidence="3 4" id="KW-0067">ATP-binding</keyword>
<dbReference type="OrthoDB" id="9791169at2"/>
<accession>A0A4R1KAN7</accession>
<dbReference type="InterPro" id="IPR036451">
    <property type="entry name" value="CblAdoTrfase-like_sf"/>
</dbReference>
<dbReference type="SUPFAM" id="SSF89028">
    <property type="entry name" value="Cobalamin adenosyltransferase-like"/>
    <property type="match status" value="1"/>
</dbReference>
<keyword evidence="2 4" id="KW-0547">Nucleotide-binding</keyword>
<dbReference type="GO" id="GO:0008817">
    <property type="term" value="F:corrinoid adenosyltransferase activity"/>
    <property type="evidence" value="ECO:0007669"/>
    <property type="project" value="UniProtKB-UniRule"/>
</dbReference>
<sequence length="165" mass="18370">MSVTTKGGDKGQTSLFSGERVGKDDIRIETLGTGDELVSNLGELKFILPKYAGTIERIQKNIFTINSHCADSSGEKFIPAEGEVEFLEEFIRSGEKQLDLKGFIIPSENIRAAKTDICRTICRRFERRLISLSACANVNAAVLKYVNRLSDFLYILARLVGKESF</sequence>
<evidence type="ECO:0000313" key="6">
    <source>
        <dbReference type="EMBL" id="TCK60973.1"/>
    </source>
</evidence>
<dbReference type="PANTHER" id="PTHR12213">
    <property type="entry name" value="CORRINOID ADENOSYLTRANSFERASE"/>
    <property type="match status" value="1"/>
</dbReference>
<evidence type="ECO:0000313" key="7">
    <source>
        <dbReference type="Proteomes" id="UP000294614"/>
    </source>
</evidence>
<dbReference type="AlphaFoldDB" id="A0A4R1KAN7"/>
<comment type="pathway">
    <text evidence="4">Cofactor biosynthesis; adenosylcobalamin biosynthesis; adenosylcobalamin from cob(II)yrinate a,c-diamide: step 2/7.</text>
</comment>
<dbReference type="UniPathway" id="UPA00148">
    <property type="reaction ID" value="UER00233"/>
</dbReference>
<keyword evidence="4" id="KW-0169">Cobalamin biosynthesis</keyword>
<keyword evidence="1 4" id="KW-0808">Transferase</keyword>
<evidence type="ECO:0000256" key="1">
    <source>
        <dbReference type="ARBA" id="ARBA00022679"/>
    </source>
</evidence>
<dbReference type="InterPro" id="IPR016030">
    <property type="entry name" value="CblAdoTrfase-like"/>
</dbReference>
<keyword evidence="7" id="KW-1185">Reference proteome</keyword>
<dbReference type="PANTHER" id="PTHR12213:SF0">
    <property type="entry name" value="CORRINOID ADENOSYLTRANSFERASE MMAB"/>
    <property type="match status" value="1"/>
</dbReference>
<evidence type="ECO:0000259" key="5">
    <source>
        <dbReference type="Pfam" id="PF01923"/>
    </source>
</evidence>
<dbReference type="InterPro" id="IPR029499">
    <property type="entry name" value="PduO-typ"/>
</dbReference>
<dbReference type="Gene3D" id="1.20.1200.10">
    <property type="entry name" value="Cobalamin adenosyltransferase-like"/>
    <property type="match status" value="1"/>
</dbReference>
<dbReference type="RefSeq" id="WP_132873829.1">
    <property type="nucleotide sequence ID" value="NZ_JAJUHT010000001.1"/>
</dbReference>
<reference evidence="6 7" key="1">
    <citation type="submission" date="2019-03" db="EMBL/GenBank/DDBJ databases">
        <title>Genomic Encyclopedia of Type Strains, Phase IV (KMG-IV): sequencing the most valuable type-strain genomes for metagenomic binning, comparative biology and taxonomic classification.</title>
        <authorList>
            <person name="Goeker M."/>
        </authorList>
    </citation>
    <scope>NUCLEOTIDE SEQUENCE [LARGE SCALE GENOMIC DNA]</scope>
    <source>
        <strain evidence="6 7">DSM 24984</strain>
    </source>
</reference>
<dbReference type="EMBL" id="SMGG01000004">
    <property type="protein sequence ID" value="TCK60973.1"/>
    <property type="molecule type" value="Genomic_DNA"/>
</dbReference>
<comment type="catalytic activity">
    <reaction evidence="4">
        <text>2 cob(II)alamin + reduced [electron-transfer flavoprotein] + 2 ATP = 2 adenosylcob(III)alamin + 2 triphosphate + oxidized [electron-transfer flavoprotein] + 3 H(+)</text>
        <dbReference type="Rhea" id="RHEA:28671"/>
        <dbReference type="Rhea" id="RHEA-COMP:10685"/>
        <dbReference type="Rhea" id="RHEA-COMP:10686"/>
        <dbReference type="ChEBI" id="CHEBI:15378"/>
        <dbReference type="ChEBI" id="CHEBI:16304"/>
        <dbReference type="ChEBI" id="CHEBI:18036"/>
        <dbReference type="ChEBI" id="CHEBI:18408"/>
        <dbReference type="ChEBI" id="CHEBI:30616"/>
        <dbReference type="ChEBI" id="CHEBI:57692"/>
        <dbReference type="ChEBI" id="CHEBI:58307"/>
        <dbReference type="EC" id="2.5.1.17"/>
    </reaction>
</comment>
<dbReference type="Pfam" id="PF01923">
    <property type="entry name" value="Cob_adeno_trans"/>
    <property type="match status" value="1"/>
</dbReference>
<evidence type="ECO:0000256" key="2">
    <source>
        <dbReference type="ARBA" id="ARBA00022741"/>
    </source>
</evidence>
<evidence type="ECO:0000256" key="4">
    <source>
        <dbReference type="RuleBase" id="RU366026"/>
    </source>
</evidence>
<dbReference type="GO" id="GO:0005524">
    <property type="term" value="F:ATP binding"/>
    <property type="evidence" value="ECO:0007669"/>
    <property type="project" value="UniProtKB-UniRule"/>
</dbReference>
<dbReference type="Proteomes" id="UP000294614">
    <property type="component" value="Unassembled WGS sequence"/>
</dbReference>
<comment type="caution">
    <text evidence="6">The sequence shown here is derived from an EMBL/GenBank/DDBJ whole genome shotgun (WGS) entry which is preliminary data.</text>
</comment>
<dbReference type="NCBIfam" id="TIGR00636">
    <property type="entry name" value="PduO_Nterm"/>
    <property type="match status" value="1"/>
</dbReference>
<name>A0A4R1KAN7_9BACT</name>